<proteinExistence type="predicted"/>
<dbReference type="AlphaFoldDB" id="A0A8C6H980"/>
<reference evidence="1" key="2">
    <citation type="submission" date="2025-09" db="UniProtKB">
        <authorList>
            <consortium name="Ensembl"/>
        </authorList>
    </citation>
    <scope>IDENTIFICATION</scope>
</reference>
<evidence type="ECO:0000313" key="2">
    <source>
        <dbReference type="Proteomes" id="UP000694415"/>
    </source>
</evidence>
<reference evidence="1" key="1">
    <citation type="submission" date="2025-08" db="UniProtKB">
        <authorList>
            <consortium name="Ensembl"/>
        </authorList>
    </citation>
    <scope>IDENTIFICATION</scope>
</reference>
<evidence type="ECO:0000313" key="1">
    <source>
        <dbReference type="Ensembl" id="ENSMSIP00000017705.1"/>
    </source>
</evidence>
<sequence length="117" mass="12840">MYSQLNLKTPPHSLGSVAHLVRATPFNAPHLQLVQDGLSGPRSPPGLPRHSSHLAAAIVEEYSCESGSVKWLWWGLKLWSDTHCCSCLLFDCSHVICEGCSSHVCCLSLGLRNFLLQ</sequence>
<organism evidence="1 2">
    <name type="scientific">Mus spicilegus</name>
    <name type="common">Mound-building mouse</name>
    <dbReference type="NCBI Taxonomy" id="10103"/>
    <lineage>
        <taxon>Eukaryota</taxon>
        <taxon>Metazoa</taxon>
        <taxon>Chordata</taxon>
        <taxon>Craniata</taxon>
        <taxon>Vertebrata</taxon>
        <taxon>Euteleostomi</taxon>
        <taxon>Mammalia</taxon>
        <taxon>Eutheria</taxon>
        <taxon>Euarchontoglires</taxon>
        <taxon>Glires</taxon>
        <taxon>Rodentia</taxon>
        <taxon>Myomorpha</taxon>
        <taxon>Muroidea</taxon>
        <taxon>Muridae</taxon>
        <taxon>Murinae</taxon>
        <taxon>Mus</taxon>
        <taxon>Mus</taxon>
    </lineage>
</organism>
<accession>A0A8C6H980</accession>
<protein>
    <submittedName>
        <fullName evidence="1">Uncharacterized protein</fullName>
    </submittedName>
</protein>
<keyword evidence="2" id="KW-1185">Reference proteome</keyword>
<name>A0A8C6H980_MUSSI</name>
<dbReference type="Ensembl" id="ENSMSIT00000022402.1">
    <property type="protein sequence ID" value="ENSMSIP00000017705.1"/>
    <property type="gene ID" value="ENSMSIG00000015115.1"/>
</dbReference>
<dbReference type="Proteomes" id="UP000694415">
    <property type="component" value="Unplaced"/>
</dbReference>